<accession>A0A5B9N6Z6</accession>
<organism evidence="1 2">
    <name type="scientific">Stenotrophomonas phage Ponderosa</name>
    <dbReference type="NCBI Taxonomy" id="2591103"/>
    <lineage>
        <taxon>Viruses</taxon>
        <taxon>Duplodnaviria</taxon>
        <taxon>Heunggongvirae</taxon>
        <taxon>Uroviricota</taxon>
        <taxon>Caudoviricetes</taxon>
        <taxon>Autographivirales</taxon>
        <taxon>Autonotataviridae</taxon>
        <taxon>Gujervirinae</taxon>
        <taxon>Ponderosavirus</taxon>
        <taxon>Ponderosavirus ponderosa</taxon>
    </lineage>
</organism>
<name>A0A5B9N6Z6_9CAUD</name>
<proteinExistence type="predicted"/>
<dbReference type="Proteomes" id="UP000325277">
    <property type="component" value="Segment"/>
</dbReference>
<evidence type="ECO:0000313" key="2">
    <source>
        <dbReference type="Proteomes" id="UP000325277"/>
    </source>
</evidence>
<evidence type="ECO:0000313" key="1">
    <source>
        <dbReference type="EMBL" id="QEG09764.1"/>
    </source>
</evidence>
<keyword evidence="2" id="KW-1185">Reference proteome</keyword>
<sequence>MIENGKFSAAPLRAGFVHPVARRIHPLTAYAFGHERLRDPSGPPTFLWFGEFRDGAVWCKRDGTDDEPTHLFDRPGITMISMAFDLAMMPVVSFEDEQGSWIWWYDSIAEAYSTTKVDGRSPFVAMDDRRVEQTALADVILTYLRGDKVYQRIQRDRYTIEYTEQPPGVVLTDKCRITAFAMNTGNRMQWRIRP</sequence>
<protein>
    <submittedName>
        <fullName evidence="1">Tail fiber</fullName>
    </submittedName>
</protein>
<gene>
    <name evidence="1" type="ORF">CPT_Ponderosa_047</name>
</gene>
<dbReference type="EMBL" id="MK903280">
    <property type="protein sequence ID" value="QEG09764.1"/>
    <property type="molecule type" value="Genomic_DNA"/>
</dbReference>
<reference evidence="2" key="1">
    <citation type="submission" date="2019-05" db="EMBL/GenBank/DDBJ databases">
        <title>The Complete Genome of Stenotrophomonas maltophilia Podophage Ponderosa.</title>
        <authorList>
            <person name="Marquez A."/>
            <person name="Newkirk H."/>
            <person name="Moreland R."/>
            <person name="Gonzalez C."/>
            <person name="Liu M."/>
            <person name="Ramsey J."/>
        </authorList>
    </citation>
    <scope>NUCLEOTIDE SEQUENCE [LARGE SCALE GENOMIC DNA]</scope>
</reference>